<dbReference type="EMBL" id="MU839842">
    <property type="protein sequence ID" value="KAK1751271.1"/>
    <property type="molecule type" value="Genomic_DNA"/>
</dbReference>
<evidence type="ECO:0000256" key="6">
    <source>
        <dbReference type="ARBA" id="ARBA00023285"/>
    </source>
</evidence>
<name>A0AAJ0F1I7_9PEZI</name>
<evidence type="ECO:0000259" key="7">
    <source>
        <dbReference type="PROSITE" id="PS51677"/>
    </source>
</evidence>
<dbReference type="PANTHER" id="PTHR46471:SF2">
    <property type="entry name" value="CHITIN DEACETYLASE-RELATED"/>
    <property type="match status" value="1"/>
</dbReference>
<evidence type="ECO:0000256" key="1">
    <source>
        <dbReference type="ARBA" id="ARBA00001941"/>
    </source>
</evidence>
<dbReference type="PROSITE" id="PS51677">
    <property type="entry name" value="NODB"/>
    <property type="match status" value="1"/>
</dbReference>
<keyword evidence="4" id="KW-0378">Hydrolase</keyword>
<dbReference type="SUPFAM" id="SSF88713">
    <property type="entry name" value="Glycoside hydrolase/deacetylase"/>
    <property type="match status" value="1"/>
</dbReference>
<evidence type="ECO:0000313" key="9">
    <source>
        <dbReference type="Proteomes" id="UP001239445"/>
    </source>
</evidence>
<evidence type="ECO:0000256" key="4">
    <source>
        <dbReference type="ARBA" id="ARBA00022801"/>
    </source>
</evidence>
<dbReference type="PANTHER" id="PTHR46471">
    <property type="entry name" value="CHITIN DEACETYLASE"/>
    <property type="match status" value="1"/>
</dbReference>
<dbReference type="GO" id="GO:0046872">
    <property type="term" value="F:metal ion binding"/>
    <property type="evidence" value="ECO:0007669"/>
    <property type="project" value="UniProtKB-KW"/>
</dbReference>
<evidence type="ECO:0000256" key="5">
    <source>
        <dbReference type="ARBA" id="ARBA00023277"/>
    </source>
</evidence>
<keyword evidence="9" id="KW-1185">Reference proteome</keyword>
<dbReference type="AlphaFoldDB" id="A0AAJ0F1I7"/>
<reference evidence="8" key="1">
    <citation type="submission" date="2023-06" db="EMBL/GenBank/DDBJ databases">
        <title>Genome-scale phylogeny and comparative genomics of the fungal order Sordariales.</title>
        <authorList>
            <consortium name="Lawrence Berkeley National Laboratory"/>
            <person name="Hensen N."/>
            <person name="Bonometti L."/>
            <person name="Westerberg I."/>
            <person name="Brannstrom I.O."/>
            <person name="Guillou S."/>
            <person name="Cros-Aarteil S."/>
            <person name="Calhoun S."/>
            <person name="Haridas S."/>
            <person name="Kuo A."/>
            <person name="Mondo S."/>
            <person name="Pangilinan J."/>
            <person name="Riley R."/>
            <person name="Labutti K."/>
            <person name="Andreopoulos B."/>
            <person name="Lipzen A."/>
            <person name="Chen C."/>
            <person name="Yanf M."/>
            <person name="Daum C."/>
            <person name="Ng V."/>
            <person name="Clum A."/>
            <person name="Steindorff A."/>
            <person name="Ohm R."/>
            <person name="Martin F."/>
            <person name="Silar P."/>
            <person name="Natvig D."/>
            <person name="Lalanne C."/>
            <person name="Gautier V."/>
            <person name="Ament-Velasquez S.L."/>
            <person name="Kruys A."/>
            <person name="Hutchinson M.I."/>
            <person name="Powell A.J."/>
            <person name="Barry K."/>
            <person name="Miller A.N."/>
            <person name="Grigoriev I.V."/>
            <person name="Debuchy R."/>
            <person name="Gladieux P."/>
            <person name="Thoren M.H."/>
            <person name="Johannesson H."/>
        </authorList>
    </citation>
    <scope>NUCLEOTIDE SEQUENCE</scope>
    <source>
        <strain evidence="8">PSN4</strain>
    </source>
</reference>
<sequence>MRLGPVLPFGALLAVERNAPLDAANAPGLVPRASSVPFGSIITHCTVPGKVALTFDDGPYWHTPHILDLLDQNGAKATFFINGDNWITGIDDPSQPWPEILRRIVDSGHQLGSHTWAHRDMSAADSTTRSSQMQQLDHAIANVVGKTPTYFRPPYGSCNAACLADMASMGYHVINFDLDTKDYENRTPDLIGNSMSLFADAIGAGGPSDSFLVLAHDVHEQTAVSLVPYMLDKIKQKGYQAVTVGECLGDAPANWYRSG</sequence>
<dbReference type="GO" id="GO:0005975">
    <property type="term" value="P:carbohydrate metabolic process"/>
    <property type="evidence" value="ECO:0007669"/>
    <property type="project" value="InterPro"/>
</dbReference>
<dbReference type="CDD" id="cd10951">
    <property type="entry name" value="CE4_ClCDA_like"/>
    <property type="match status" value="1"/>
</dbReference>
<keyword evidence="3" id="KW-0732">Signal</keyword>
<evidence type="ECO:0000313" key="8">
    <source>
        <dbReference type="EMBL" id="KAK1751271.1"/>
    </source>
</evidence>
<dbReference type="Proteomes" id="UP001239445">
    <property type="component" value="Unassembled WGS sequence"/>
</dbReference>
<accession>A0AAJ0F1I7</accession>
<evidence type="ECO:0000256" key="3">
    <source>
        <dbReference type="ARBA" id="ARBA00022729"/>
    </source>
</evidence>
<organism evidence="8 9">
    <name type="scientific">Echria macrotheca</name>
    <dbReference type="NCBI Taxonomy" id="438768"/>
    <lineage>
        <taxon>Eukaryota</taxon>
        <taxon>Fungi</taxon>
        <taxon>Dikarya</taxon>
        <taxon>Ascomycota</taxon>
        <taxon>Pezizomycotina</taxon>
        <taxon>Sordariomycetes</taxon>
        <taxon>Sordariomycetidae</taxon>
        <taxon>Sordariales</taxon>
        <taxon>Schizotheciaceae</taxon>
        <taxon>Echria</taxon>
    </lineage>
</organism>
<gene>
    <name evidence="8" type="ORF">QBC47DRAFT_80215</name>
</gene>
<comment type="caution">
    <text evidence="8">The sequence shown here is derived from an EMBL/GenBank/DDBJ whole genome shotgun (WGS) entry which is preliminary data.</text>
</comment>
<dbReference type="InterPro" id="IPR002509">
    <property type="entry name" value="NODB_dom"/>
</dbReference>
<dbReference type="InterPro" id="IPR011330">
    <property type="entry name" value="Glyco_hydro/deAcase_b/a-brl"/>
</dbReference>
<evidence type="ECO:0000256" key="2">
    <source>
        <dbReference type="ARBA" id="ARBA00022723"/>
    </source>
</evidence>
<comment type="cofactor">
    <cofactor evidence="1">
        <name>Co(2+)</name>
        <dbReference type="ChEBI" id="CHEBI:48828"/>
    </cofactor>
</comment>
<proteinExistence type="predicted"/>
<dbReference type="Gene3D" id="3.20.20.370">
    <property type="entry name" value="Glycoside hydrolase/deacetylase"/>
    <property type="match status" value="1"/>
</dbReference>
<keyword evidence="2" id="KW-0479">Metal-binding</keyword>
<keyword evidence="6" id="KW-0170">Cobalt</keyword>
<feature type="domain" description="NodB homology" evidence="7">
    <location>
        <begin position="49"/>
        <end position="242"/>
    </location>
</feature>
<protein>
    <submittedName>
        <fullName evidence="8">Carbohydrate esterase</fullName>
    </submittedName>
</protein>
<keyword evidence="5" id="KW-0119">Carbohydrate metabolism</keyword>
<dbReference type="GO" id="GO:0016810">
    <property type="term" value="F:hydrolase activity, acting on carbon-nitrogen (but not peptide) bonds"/>
    <property type="evidence" value="ECO:0007669"/>
    <property type="project" value="InterPro"/>
</dbReference>
<dbReference type="Pfam" id="PF01522">
    <property type="entry name" value="Polysacc_deac_1"/>
    <property type="match status" value="1"/>
</dbReference>